<keyword evidence="3" id="KW-1185">Reference proteome</keyword>
<evidence type="ECO:0000313" key="2">
    <source>
        <dbReference type="EMBL" id="KIJ34250.1"/>
    </source>
</evidence>
<reference evidence="2 3" key="1">
    <citation type="submission" date="2014-06" db="EMBL/GenBank/DDBJ databases">
        <title>Evolutionary Origins and Diversification of the Mycorrhizal Mutualists.</title>
        <authorList>
            <consortium name="DOE Joint Genome Institute"/>
            <consortium name="Mycorrhizal Genomics Consortium"/>
            <person name="Kohler A."/>
            <person name="Kuo A."/>
            <person name="Nagy L.G."/>
            <person name="Floudas D."/>
            <person name="Copeland A."/>
            <person name="Barry K.W."/>
            <person name="Cichocki N."/>
            <person name="Veneault-Fourrey C."/>
            <person name="LaButti K."/>
            <person name="Lindquist E.A."/>
            <person name="Lipzen A."/>
            <person name="Lundell T."/>
            <person name="Morin E."/>
            <person name="Murat C."/>
            <person name="Riley R."/>
            <person name="Ohm R."/>
            <person name="Sun H."/>
            <person name="Tunlid A."/>
            <person name="Henrissat B."/>
            <person name="Grigoriev I.V."/>
            <person name="Hibbett D.S."/>
            <person name="Martin F."/>
        </authorList>
    </citation>
    <scope>NUCLEOTIDE SEQUENCE [LARGE SCALE GENOMIC DNA]</scope>
    <source>
        <strain evidence="2 3">SS14</strain>
    </source>
</reference>
<dbReference type="Proteomes" id="UP000054279">
    <property type="component" value="Unassembled WGS sequence"/>
</dbReference>
<name>A0A0C9V9V2_SPHS4</name>
<sequence>MAAKIVNPKQPDSERDQCMKIEVDCKPQQRFFLAYESVQNPISAGVFFQYKACNEHRGRVKEQSAMFRTDQASQSQKTQTVAVGQSKKMSKLGEGILSFHELRTETSSDGQEVRPGKKPFQTFEFIFWRHSAEKESHQDQEMMVDCNEEDISRSESEPRMSEGSFAEAASEGDSDEERDIPRRCES</sequence>
<evidence type="ECO:0000256" key="1">
    <source>
        <dbReference type="SAM" id="MobiDB-lite"/>
    </source>
</evidence>
<protein>
    <submittedName>
        <fullName evidence="2">Uncharacterized protein</fullName>
    </submittedName>
</protein>
<organism evidence="2 3">
    <name type="scientific">Sphaerobolus stellatus (strain SS14)</name>
    <dbReference type="NCBI Taxonomy" id="990650"/>
    <lineage>
        <taxon>Eukaryota</taxon>
        <taxon>Fungi</taxon>
        <taxon>Dikarya</taxon>
        <taxon>Basidiomycota</taxon>
        <taxon>Agaricomycotina</taxon>
        <taxon>Agaricomycetes</taxon>
        <taxon>Phallomycetidae</taxon>
        <taxon>Geastrales</taxon>
        <taxon>Sphaerobolaceae</taxon>
        <taxon>Sphaerobolus</taxon>
    </lineage>
</organism>
<accession>A0A0C9V9V2</accession>
<feature type="compositionally biased region" description="Basic and acidic residues" evidence="1">
    <location>
        <begin position="150"/>
        <end position="160"/>
    </location>
</feature>
<feature type="region of interest" description="Disordered" evidence="1">
    <location>
        <begin position="66"/>
        <end position="87"/>
    </location>
</feature>
<dbReference type="AlphaFoldDB" id="A0A0C9V9V2"/>
<feature type="region of interest" description="Disordered" evidence="1">
    <location>
        <begin position="134"/>
        <end position="186"/>
    </location>
</feature>
<dbReference type="HOGENOM" id="CLU_1455258_0_0_1"/>
<dbReference type="EMBL" id="KN837202">
    <property type="protein sequence ID" value="KIJ34250.1"/>
    <property type="molecule type" value="Genomic_DNA"/>
</dbReference>
<evidence type="ECO:0000313" key="3">
    <source>
        <dbReference type="Proteomes" id="UP000054279"/>
    </source>
</evidence>
<proteinExistence type="predicted"/>
<gene>
    <name evidence="2" type="ORF">M422DRAFT_263750</name>
</gene>
<feature type="compositionally biased region" description="Polar residues" evidence="1">
    <location>
        <begin position="70"/>
        <end position="83"/>
    </location>
</feature>